<comment type="function">
    <text evidence="17">Catalyzes the dehydration of the S-form of NAD(P)HX at the expense of ADP, which is converted to AMP. Together with NAD(P)HX epimerase, which catalyzes the epimerization of the S- and R-forms, the enzyme allows the repair of both epimers of NAD(P)HX, a damaged form of NAD(P)H that is a result of enzymatic or heat-dependent hydration.</text>
</comment>
<dbReference type="Gene3D" id="3.40.50.10260">
    <property type="entry name" value="YjeF N-terminal domain"/>
    <property type="match status" value="1"/>
</dbReference>
<reference evidence="22" key="1">
    <citation type="submission" date="2022-10" db="EMBL/GenBank/DDBJ databases">
        <title>Algoriphagus sp. a novel bacteria isolate from halophytes salicornia europaea.</title>
        <authorList>
            <person name="Peng Y."/>
            <person name="Jiang L."/>
            <person name="Lee J."/>
        </authorList>
    </citation>
    <scope>NUCLEOTIDE SEQUENCE</scope>
    <source>
        <strain evidence="22">TR-M5</strain>
    </source>
</reference>
<evidence type="ECO:0000256" key="5">
    <source>
        <dbReference type="ARBA" id="ARBA00022723"/>
    </source>
</evidence>
<comment type="similarity">
    <text evidence="18">Belongs to the NnrE/AIBP family.</text>
</comment>
<comment type="catalytic activity">
    <reaction evidence="1 18 19">
        <text>(6R)-NADHX = (6S)-NADHX</text>
        <dbReference type="Rhea" id="RHEA:32215"/>
        <dbReference type="ChEBI" id="CHEBI:64074"/>
        <dbReference type="ChEBI" id="CHEBI:64075"/>
        <dbReference type="EC" id="5.1.99.6"/>
    </reaction>
</comment>
<feature type="binding site" evidence="18">
    <location>
        <begin position="127"/>
        <end position="133"/>
    </location>
    <ligand>
        <name>(6S)-NADPHX</name>
        <dbReference type="ChEBI" id="CHEBI:64076"/>
    </ligand>
</feature>
<dbReference type="SUPFAM" id="SSF64153">
    <property type="entry name" value="YjeF N-terminal domain-like"/>
    <property type="match status" value="1"/>
</dbReference>
<comment type="similarity">
    <text evidence="17">Belongs to the NnrD/CARKD family.</text>
</comment>
<feature type="domain" description="YjeF N-terminal" evidence="21">
    <location>
        <begin position="10"/>
        <end position="213"/>
    </location>
</feature>
<evidence type="ECO:0000256" key="2">
    <source>
        <dbReference type="ARBA" id="ARBA00000909"/>
    </source>
</evidence>
<accession>A0ABY6MMS0</accession>
<gene>
    <name evidence="17" type="primary">nnrD</name>
    <name evidence="18" type="synonym">nnrE</name>
    <name evidence="22" type="ORF">OM944_08145</name>
</gene>
<evidence type="ECO:0000256" key="19">
    <source>
        <dbReference type="PIRNR" id="PIRNR017184"/>
    </source>
</evidence>
<keyword evidence="9 18" id="KW-0630">Potassium</keyword>
<dbReference type="PROSITE" id="PS51385">
    <property type="entry name" value="YJEF_N"/>
    <property type="match status" value="1"/>
</dbReference>
<dbReference type="HAMAP" id="MF_01965">
    <property type="entry name" value="NADHX_dehydratase"/>
    <property type="match status" value="1"/>
</dbReference>
<feature type="domain" description="YjeF C-terminal" evidence="20">
    <location>
        <begin position="223"/>
        <end position="487"/>
    </location>
</feature>
<evidence type="ECO:0000256" key="14">
    <source>
        <dbReference type="ARBA" id="ARBA00025153"/>
    </source>
</evidence>
<evidence type="ECO:0000256" key="18">
    <source>
        <dbReference type="HAMAP-Rule" id="MF_01966"/>
    </source>
</evidence>
<name>A0ABY6MMS0_9BACT</name>
<comment type="caution">
    <text evidence="18">Lacks conserved residue(s) required for the propagation of feature annotation.</text>
</comment>
<dbReference type="CDD" id="cd01171">
    <property type="entry name" value="YXKO-related"/>
    <property type="match status" value="1"/>
</dbReference>
<comment type="catalytic activity">
    <reaction evidence="15 17 19">
        <text>(6S)-NADHX + ADP = AMP + phosphate + NADH + H(+)</text>
        <dbReference type="Rhea" id="RHEA:32223"/>
        <dbReference type="ChEBI" id="CHEBI:15378"/>
        <dbReference type="ChEBI" id="CHEBI:43474"/>
        <dbReference type="ChEBI" id="CHEBI:57945"/>
        <dbReference type="ChEBI" id="CHEBI:64074"/>
        <dbReference type="ChEBI" id="CHEBI:456215"/>
        <dbReference type="ChEBI" id="CHEBI:456216"/>
        <dbReference type="EC" id="4.2.1.136"/>
    </reaction>
</comment>
<comment type="function">
    <text evidence="14 19">Bifunctional enzyme that catalyzes the epimerization of the S- and R-forms of NAD(P)HX and the dehydration of the S-form of NAD(P)HX at the expense of ADP, which is converted to AMP. This allows the repair of both epimers of NAD(P)HX, a damaged form of NAD(P)H that is a result of enzymatic or heat-dependent hydration.</text>
</comment>
<dbReference type="PANTHER" id="PTHR12592">
    <property type="entry name" value="ATP-DEPENDENT (S)-NAD(P)H-HYDRATE DEHYDRATASE FAMILY MEMBER"/>
    <property type="match status" value="1"/>
</dbReference>
<evidence type="ECO:0000256" key="11">
    <source>
        <dbReference type="ARBA" id="ARBA00023235"/>
    </source>
</evidence>
<feature type="binding site" evidence="17">
    <location>
        <begin position="399"/>
        <end position="403"/>
    </location>
    <ligand>
        <name>AMP</name>
        <dbReference type="ChEBI" id="CHEBI:456215"/>
    </ligand>
</feature>
<dbReference type="InterPro" id="IPR017953">
    <property type="entry name" value="Carbohydrate_kinase_pred_CS"/>
</dbReference>
<dbReference type="HAMAP" id="MF_01966">
    <property type="entry name" value="NADHX_epimerase"/>
    <property type="match status" value="1"/>
</dbReference>
<dbReference type="EC" id="5.1.99.6" evidence="19"/>
<evidence type="ECO:0000256" key="15">
    <source>
        <dbReference type="ARBA" id="ARBA00048238"/>
    </source>
</evidence>
<evidence type="ECO:0000256" key="6">
    <source>
        <dbReference type="ARBA" id="ARBA00022741"/>
    </source>
</evidence>
<dbReference type="InterPro" id="IPR004443">
    <property type="entry name" value="YjeF_N_dom"/>
</dbReference>
<evidence type="ECO:0000256" key="4">
    <source>
        <dbReference type="ARBA" id="ARBA00009524"/>
    </source>
</evidence>
<dbReference type="EMBL" id="CP110226">
    <property type="protein sequence ID" value="UZD24460.1"/>
    <property type="molecule type" value="Genomic_DNA"/>
</dbReference>
<feature type="binding site" evidence="17">
    <location>
        <position position="428"/>
    </location>
    <ligand>
        <name>AMP</name>
        <dbReference type="ChEBI" id="CHEBI:456215"/>
    </ligand>
</feature>
<dbReference type="InterPro" id="IPR030677">
    <property type="entry name" value="Nnr"/>
</dbReference>
<feature type="binding site" evidence="17">
    <location>
        <position position="258"/>
    </location>
    <ligand>
        <name>(6S)-NADPHX</name>
        <dbReference type="ChEBI" id="CHEBI:64076"/>
    </ligand>
</feature>
<evidence type="ECO:0000256" key="12">
    <source>
        <dbReference type="ARBA" id="ARBA00023239"/>
    </source>
</evidence>
<comment type="cofactor">
    <cofactor evidence="17">
        <name>Mg(2+)</name>
        <dbReference type="ChEBI" id="CHEBI:18420"/>
    </cofactor>
</comment>
<feature type="binding site" evidence="18">
    <location>
        <position position="156"/>
    </location>
    <ligand>
        <name>(6S)-NADPHX</name>
        <dbReference type="ChEBI" id="CHEBI:64076"/>
    </ligand>
</feature>
<dbReference type="Pfam" id="PF01256">
    <property type="entry name" value="Carb_kinase"/>
    <property type="match status" value="1"/>
</dbReference>
<keyword evidence="13" id="KW-0511">Multifunctional enzyme</keyword>
<feature type="binding site" evidence="18">
    <location>
        <begin position="59"/>
        <end position="63"/>
    </location>
    <ligand>
        <name>(6S)-NADPHX</name>
        <dbReference type="ChEBI" id="CHEBI:64076"/>
    </ligand>
</feature>
<evidence type="ECO:0000256" key="3">
    <source>
        <dbReference type="ARBA" id="ARBA00006001"/>
    </source>
</evidence>
<dbReference type="InterPro" id="IPR036652">
    <property type="entry name" value="YjeF_N_dom_sf"/>
</dbReference>
<evidence type="ECO:0000256" key="16">
    <source>
        <dbReference type="ARBA" id="ARBA00049209"/>
    </source>
</evidence>
<comment type="subunit">
    <text evidence="17">Homotetramer.</text>
</comment>
<dbReference type="SUPFAM" id="SSF53613">
    <property type="entry name" value="Ribokinase-like"/>
    <property type="match status" value="1"/>
</dbReference>
<comment type="catalytic activity">
    <reaction evidence="2 18 19">
        <text>(6R)-NADPHX = (6S)-NADPHX</text>
        <dbReference type="Rhea" id="RHEA:32227"/>
        <dbReference type="ChEBI" id="CHEBI:64076"/>
        <dbReference type="ChEBI" id="CHEBI:64077"/>
        <dbReference type="EC" id="5.1.99.6"/>
    </reaction>
</comment>
<keyword evidence="11 18" id="KW-0413">Isomerase</keyword>
<feature type="binding site" evidence="17">
    <location>
        <position position="314"/>
    </location>
    <ligand>
        <name>(6S)-NADPHX</name>
        <dbReference type="ChEBI" id="CHEBI:64076"/>
    </ligand>
</feature>
<feature type="binding site" evidence="18">
    <location>
        <position position="123"/>
    </location>
    <ligand>
        <name>K(+)</name>
        <dbReference type="ChEBI" id="CHEBI:29103"/>
    </ligand>
</feature>
<keyword evidence="5 18" id="KW-0479">Metal-binding</keyword>
<dbReference type="InterPro" id="IPR000631">
    <property type="entry name" value="CARKD"/>
</dbReference>
<dbReference type="InterPro" id="IPR029056">
    <property type="entry name" value="Ribokinase-like"/>
</dbReference>
<evidence type="ECO:0000313" key="23">
    <source>
        <dbReference type="Proteomes" id="UP001163156"/>
    </source>
</evidence>
<evidence type="ECO:0000313" key="22">
    <source>
        <dbReference type="EMBL" id="UZD24460.1"/>
    </source>
</evidence>
<comment type="cofactor">
    <cofactor evidence="18 19">
        <name>K(+)</name>
        <dbReference type="ChEBI" id="CHEBI:29103"/>
    </cofactor>
    <text evidence="18 19">Binds 1 potassium ion per subunit.</text>
</comment>
<feature type="binding site" evidence="17">
    <location>
        <position position="429"/>
    </location>
    <ligand>
        <name>(6S)-NADPHX</name>
        <dbReference type="ChEBI" id="CHEBI:64076"/>
    </ligand>
</feature>
<evidence type="ECO:0000259" key="20">
    <source>
        <dbReference type="PROSITE" id="PS51383"/>
    </source>
</evidence>
<evidence type="ECO:0000256" key="7">
    <source>
        <dbReference type="ARBA" id="ARBA00022840"/>
    </source>
</evidence>
<evidence type="ECO:0000256" key="17">
    <source>
        <dbReference type="HAMAP-Rule" id="MF_01965"/>
    </source>
</evidence>
<comment type="similarity">
    <text evidence="3 19">In the N-terminal section; belongs to the NnrE/AIBP family.</text>
</comment>
<dbReference type="RefSeq" id="WP_264811172.1">
    <property type="nucleotide sequence ID" value="NZ_CP110226.1"/>
</dbReference>
<evidence type="ECO:0000256" key="9">
    <source>
        <dbReference type="ARBA" id="ARBA00022958"/>
    </source>
</evidence>
<evidence type="ECO:0000256" key="13">
    <source>
        <dbReference type="ARBA" id="ARBA00023268"/>
    </source>
</evidence>
<keyword evidence="12 17" id="KW-0456">Lyase</keyword>
<sequence length="490" mass="53405">MQKILTGAQVKELDANHVKITGQSSLKLMESAGQSFVNWFLDQGYSKEKKILIAVGAGNNGGDGLVIARLLVERQYQVRIIDCFGSIDRFSPDALSNFNLLPKSVQVVKLNPDIFKDYAILIDAYLGVGLRGELRESAIDTIQSLNLFQGVKISIDIPAGLPSEGVGNTELCFQANWTVTFEFPKLALLLPENTWIVGELIYAKIKVDAEAFDQMETSYYFLEKKDIPALHKHFTRFSYKGDLGKVLLIGGGPGKMGAIILSCKSAMRTGSGLVTCHIEESERAIIQTAVPEAMASWGLIANPEYYDALGIGPGWGTDNRLRQFQQLLEDFNKPMVIDADGINLLAKHEALLSQVPENSILTPHIGEFERLVGNCQGHLERLSKAKLFAMEHKLIIVLKGANTVVSLPDGKQIFNSSGTQYMATGGSGDVLTGMITSYLGMGYDPVNAALCGVYHHGLAGEIASKSKFRGTIASDIIDAIPETYSQLRIA</sequence>
<keyword evidence="23" id="KW-1185">Reference proteome</keyword>
<organism evidence="22 23">
    <name type="scientific">Algoriphagus halophytocola</name>
    <dbReference type="NCBI Taxonomy" id="2991499"/>
    <lineage>
        <taxon>Bacteria</taxon>
        <taxon>Pseudomonadati</taxon>
        <taxon>Bacteroidota</taxon>
        <taxon>Cytophagia</taxon>
        <taxon>Cytophagales</taxon>
        <taxon>Cyclobacteriaceae</taxon>
        <taxon>Algoriphagus</taxon>
    </lineage>
</organism>
<dbReference type="NCBIfam" id="TIGR00196">
    <property type="entry name" value="yjeF_cterm"/>
    <property type="match status" value="1"/>
</dbReference>
<dbReference type="Gene3D" id="3.40.1190.20">
    <property type="match status" value="1"/>
</dbReference>
<feature type="binding site" evidence="18">
    <location>
        <position position="60"/>
    </location>
    <ligand>
        <name>K(+)</name>
        <dbReference type="ChEBI" id="CHEBI:29103"/>
    </ligand>
</feature>
<comment type="function">
    <text evidence="18">Catalyzes the epimerization of the S- and R-forms of NAD(P)HX, a damaged form of NAD(P)H that is a result of enzymatic or heat-dependent hydration. This is a prerequisite for the S-specific NAD(P)H-hydrate dehydratase to allow the repair of both epimers of NAD(P)HX.</text>
</comment>
<evidence type="ECO:0000256" key="1">
    <source>
        <dbReference type="ARBA" id="ARBA00000013"/>
    </source>
</evidence>
<dbReference type="NCBIfam" id="TIGR00197">
    <property type="entry name" value="yjeF_nterm"/>
    <property type="match status" value="1"/>
</dbReference>
<keyword evidence="7 17" id="KW-0067">ATP-binding</keyword>
<keyword evidence="6 17" id="KW-0547">Nucleotide-binding</keyword>
<protein>
    <recommendedName>
        <fullName evidence="19">Bifunctional NAD(P)H-hydrate repair enzyme</fullName>
    </recommendedName>
    <alternativeName>
        <fullName evidence="19">Nicotinamide nucleotide repair protein</fullName>
    </alternativeName>
    <domain>
        <recommendedName>
            <fullName evidence="19">ADP-dependent (S)-NAD(P)H-hydrate dehydratase</fullName>
            <ecNumber evidence="19">4.2.1.136</ecNumber>
        </recommendedName>
        <alternativeName>
            <fullName evidence="19">ADP-dependent NAD(P)HX dehydratase</fullName>
        </alternativeName>
    </domain>
    <domain>
        <recommendedName>
            <fullName evidence="19">NAD(P)H-hydrate epimerase</fullName>
            <ecNumber evidence="19">5.1.99.6</ecNumber>
        </recommendedName>
    </domain>
</protein>
<dbReference type="PROSITE" id="PS51383">
    <property type="entry name" value="YJEF_C_3"/>
    <property type="match status" value="1"/>
</dbReference>
<dbReference type="PIRSF" id="PIRSF017184">
    <property type="entry name" value="Nnr"/>
    <property type="match status" value="1"/>
</dbReference>
<comment type="catalytic activity">
    <reaction evidence="16 17 19">
        <text>(6S)-NADPHX + ADP = AMP + phosphate + NADPH + H(+)</text>
        <dbReference type="Rhea" id="RHEA:32235"/>
        <dbReference type="ChEBI" id="CHEBI:15378"/>
        <dbReference type="ChEBI" id="CHEBI:43474"/>
        <dbReference type="ChEBI" id="CHEBI:57783"/>
        <dbReference type="ChEBI" id="CHEBI:64076"/>
        <dbReference type="ChEBI" id="CHEBI:456215"/>
        <dbReference type="ChEBI" id="CHEBI:456216"/>
        <dbReference type="EC" id="4.2.1.136"/>
    </reaction>
</comment>
<evidence type="ECO:0000256" key="10">
    <source>
        <dbReference type="ARBA" id="ARBA00023027"/>
    </source>
</evidence>
<dbReference type="PROSITE" id="PS01050">
    <property type="entry name" value="YJEF_C_2"/>
    <property type="match status" value="1"/>
</dbReference>
<comment type="similarity">
    <text evidence="4 19">In the C-terminal section; belongs to the NnrD/CARKD family.</text>
</comment>
<proteinExistence type="inferred from homology"/>
<dbReference type="EC" id="4.2.1.136" evidence="19"/>
<keyword evidence="8 17" id="KW-0521">NADP</keyword>
<keyword evidence="10 17" id="KW-0520">NAD</keyword>
<feature type="binding site" evidence="17">
    <location>
        <position position="364"/>
    </location>
    <ligand>
        <name>(6S)-NADPHX</name>
        <dbReference type="ChEBI" id="CHEBI:64076"/>
    </ligand>
</feature>
<dbReference type="Pfam" id="PF03853">
    <property type="entry name" value="YjeF_N"/>
    <property type="match status" value="1"/>
</dbReference>
<dbReference type="Proteomes" id="UP001163156">
    <property type="component" value="Chromosome"/>
</dbReference>
<evidence type="ECO:0000259" key="21">
    <source>
        <dbReference type="PROSITE" id="PS51385"/>
    </source>
</evidence>
<dbReference type="PANTHER" id="PTHR12592:SF0">
    <property type="entry name" value="ATP-DEPENDENT (S)-NAD(P)H-HYDRATE DEHYDRATASE"/>
    <property type="match status" value="1"/>
</dbReference>
<evidence type="ECO:0000256" key="8">
    <source>
        <dbReference type="ARBA" id="ARBA00022857"/>
    </source>
</evidence>